<keyword evidence="1" id="KW-0472">Membrane</keyword>
<sequence>MLRTLSRGALAGAAGTTALNAVTYLDMAVRARPSSSTPERTVDALAGRAHVEIPGDGPQRQARLTGLGALNGIALGAGIGVIAAGLRRIGVRPPWWAGSVGVAGLAMAASAVPMARLGVSDPRTWSAADWLSDALPHLAYGFVAHEAISA</sequence>
<gene>
    <name evidence="2" type="ORF">KDK95_23505</name>
</gene>
<accession>A0A941EKK1</accession>
<feature type="transmembrane region" description="Helical" evidence="1">
    <location>
        <begin position="69"/>
        <end position="89"/>
    </location>
</feature>
<dbReference type="AlphaFoldDB" id="A0A941EKK1"/>
<dbReference type="Proteomes" id="UP000676325">
    <property type="component" value="Unassembled WGS sequence"/>
</dbReference>
<keyword evidence="1" id="KW-1133">Transmembrane helix</keyword>
<proteinExistence type="predicted"/>
<evidence type="ECO:0000313" key="3">
    <source>
        <dbReference type="Proteomes" id="UP000676325"/>
    </source>
</evidence>
<comment type="caution">
    <text evidence="2">The sequence shown here is derived from an EMBL/GenBank/DDBJ whole genome shotgun (WGS) entry which is preliminary data.</text>
</comment>
<keyword evidence="1" id="KW-0812">Transmembrane</keyword>
<reference evidence="2" key="1">
    <citation type="submission" date="2021-04" db="EMBL/GenBank/DDBJ databases">
        <title>Genome based classification of Actinospica acidithermotolerans sp. nov., an actinobacterium isolated from an Indonesian hot spring.</title>
        <authorList>
            <person name="Kusuma A.B."/>
            <person name="Putra K.E."/>
            <person name="Nafisah S."/>
            <person name="Loh J."/>
            <person name="Nouioui I."/>
            <person name="Goodfellow M."/>
        </authorList>
    </citation>
    <scope>NUCLEOTIDE SEQUENCE</scope>
    <source>
        <strain evidence="2">MGRD01-02</strain>
    </source>
</reference>
<protein>
    <submittedName>
        <fullName evidence="2">Uncharacterized protein</fullName>
    </submittedName>
</protein>
<evidence type="ECO:0000256" key="1">
    <source>
        <dbReference type="SAM" id="Phobius"/>
    </source>
</evidence>
<name>A0A941EKK1_9ACTN</name>
<feature type="transmembrane region" description="Helical" evidence="1">
    <location>
        <begin position="95"/>
        <end position="115"/>
    </location>
</feature>
<keyword evidence="3" id="KW-1185">Reference proteome</keyword>
<organism evidence="2 3">
    <name type="scientific">Actinospica acidithermotolerans</name>
    <dbReference type="NCBI Taxonomy" id="2828514"/>
    <lineage>
        <taxon>Bacteria</taxon>
        <taxon>Bacillati</taxon>
        <taxon>Actinomycetota</taxon>
        <taxon>Actinomycetes</taxon>
        <taxon>Catenulisporales</taxon>
        <taxon>Actinospicaceae</taxon>
        <taxon>Actinospica</taxon>
    </lineage>
</organism>
<evidence type="ECO:0000313" key="2">
    <source>
        <dbReference type="EMBL" id="MBR7829294.1"/>
    </source>
</evidence>
<dbReference type="EMBL" id="JAGSOH010000080">
    <property type="protein sequence ID" value="MBR7829294.1"/>
    <property type="molecule type" value="Genomic_DNA"/>
</dbReference>
<dbReference type="RefSeq" id="WP_212520428.1">
    <property type="nucleotide sequence ID" value="NZ_JAGSOH010000080.1"/>
</dbReference>